<evidence type="ECO:0000313" key="1">
    <source>
        <dbReference type="EMBL" id="RMZ57791.1"/>
    </source>
</evidence>
<dbReference type="EMBL" id="QOKY01000062">
    <property type="protein sequence ID" value="RMZ57791.1"/>
    <property type="molecule type" value="Genomic_DNA"/>
</dbReference>
<protein>
    <submittedName>
        <fullName evidence="1">Uncharacterized protein</fullName>
    </submittedName>
</protein>
<organism evidence="1 2">
    <name type="scientific">Auxenochlorella protothecoides</name>
    <name type="common">Green microalga</name>
    <name type="synonym">Chlorella protothecoides</name>
    <dbReference type="NCBI Taxonomy" id="3075"/>
    <lineage>
        <taxon>Eukaryota</taxon>
        <taxon>Viridiplantae</taxon>
        <taxon>Chlorophyta</taxon>
        <taxon>core chlorophytes</taxon>
        <taxon>Trebouxiophyceae</taxon>
        <taxon>Chlorellales</taxon>
        <taxon>Chlorellaceae</taxon>
        <taxon>Auxenochlorella</taxon>
    </lineage>
</organism>
<feature type="non-terminal residue" evidence="1">
    <location>
        <position position="1"/>
    </location>
</feature>
<dbReference type="Proteomes" id="UP000279271">
    <property type="component" value="Unassembled WGS sequence"/>
</dbReference>
<evidence type="ECO:0000313" key="2">
    <source>
        <dbReference type="Proteomes" id="UP000279271"/>
    </source>
</evidence>
<reference evidence="2" key="1">
    <citation type="journal article" date="2018" name="Algal Res.">
        <title>Characterization of plant carbon substrate utilization by Auxenochlorella protothecoides.</title>
        <authorList>
            <person name="Vogler B.W."/>
            <person name="Starkenburg S.R."/>
            <person name="Sudasinghe N."/>
            <person name="Schambach J.Y."/>
            <person name="Rollin J.A."/>
            <person name="Pattathil S."/>
            <person name="Barry A.N."/>
        </authorList>
    </citation>
    <scope>NUCLEOTIDE SEQUENCE [LARGE SCALE GENOMIC DNA]</scope>
    <source>
        <strain evidence="2">UTEX 25</strain>
    </source>
</reference>
<accession>A0A3M7L4X5</accession>
<name>A0A3M7L4X5_AUXPR</name>
<gene>
    <name evidence="1" type="ORF">APUTEX25_005728</name>
</gene>
<proteinExistence type="predicted"/>
<sequence>ASEEVRPARRRPAVRTPLWRTRSGALADVAGLARGRGAGEEDAATPCPARDLAAQLDRVFRRAQALAEPSLAVASRLARARLDSEAGLEAGDVAVVKAQDTAADAARLAACVRLEAAVPPAPPHAARVSDGVSGEPGPTAASAAALATVQGLSDLFLGTGSVLGEGGGDDTGWPPGGAPRHAAGTTAALAARSQLLPAAAWERAGAPRLAQLRCLLALRDAAAGDAERVEALLLLADSQAGVAGPAQGLRLLDATLGGAGEGRGDVCDAPKGKREEGRVAMDGMCEVGGGWLNDEGEVAIGRVDIPSSLSA</sequence>
<comment type="caution">
    <text evidence="1">The sequence shown here is derived from an EMBL/GenBank/DDBJ whole genome shotgun (WGS) entry which is preliminary data.</text>
</comment>
<dbReference type="AlphaFoldDB" id="A0A3M7L4X5"/>
<feature type="non-terminal residue" evidence="1">
    <location>
        <position position="311"/>
    </location>
</feature>